<organism evidence="3">
    <name type="scientific">Thermus caliditerrae</name>
    <dbReference type="NCBI Taxonomy" id="1330700"/>
    <lineage>
        <taxon>Bacteria</taxon>
        <taxon>Thermotogati</taxon>
        <taxon>Deinococcota</taxon>
        <taxon>Deinococci</taxon>
        <taxon>Thermales</taxon>
        <taxon>Thermaceae</taxon>
        <taxon>Thermus</taxon>
    </lineage>
</organism>
<dbReference type="PANTHER" id="PTHR34580">
    <property type="match status" value="1"/>
</dbReference>
<dbReference type="PANTHER" id="PTHR34580:SF1">
    <property type="entry name" value="PROTEIN PAFC"/>
    <property type="match status" value="1"/>
</dbReference>
<dbReference type="InterPro" id="IPR036388">
    <property type="entry name" value="WH-like_DNA-bd_sf"/>
</dbReference>
<evidence type="ECO:0000259" key="1">
    <source>
        <dbReference type="Pfam" id="PF13280"/>
    </source>
</evidence>
<evidence type="ECO:0000259" key="2">
    <source>
        <dbReference type="Pfam" id="PF25583"/>
    </source>
</evidence>
<gene>
    <name evidence="3" type="ORF">ENM28_03760</name>
</gene>
<proteinExistence type="predicted"/>
<dbReference type="InterPro" id="IPR026881">
    <property type="entry name" value="WYL_dom"/>
</dbReference>
<dbReference type="InterPro" id="IPR051534">
    <property type="entry name" value="CBASS_pafABC_assoc_protein"/>
</dbReference>
<dbReference type="AlphaFoldDB" id="A0A7C5REK7"/>
<feature type="domain" description="WYL" evidence="1">
    <location>
        <begin position="135"/>
        <end position="205"/>
    </location>
</feature>
<dbReference type="Pfam" id="PF13280">
    <property type="entry name" value="WYL"/>
    <property type="match status" value="1"/>
</dbReference>
<name>A0A7C5REK7_9DEIN</name>
<dbReference type="Gene3D" id="1.10.10.10">
    <property type="entry name" value="Winged helix-like DNA-binding domain superfamily/Winged helix DNA-binding domain"/>
    <property type="match status" value="1"/>
</dbReference>
<dbReference type="EMBL" id="DRXE01000146">
    <property type="protein sequence ID" value="HHM67823.1"/>
    <property type="molecule type" value="Genomic_DNA"/>
</dbReference>
<reference evidence="3" key="1">
    <citation type="journal article" date="2020" name="mSystems">
        <title>Genome- and Community-Level Interaction Insights into Carbon Utilization and Element Cycling Functions of Hydrothermarchaeota in Hydrothermal Sediment.</title>
        <authorList>
            <person name="Zhou Z."/>
            <person name="Liu Y."/>
            <person name="Xu W."/>
            <person name="Pan J."/>
            <person name="Luo Z.H."/>
            <person name="Li M."/>
        </authorList>
    </citation>
    <scope>NUCLEOTIDE SEQUENCE [LARGE SCALE GENOMIC DNA]</scope>
    <source>
        <strain evidence="3">SpSt-1071</strain>
    </source>
</reference>
<dbReference type="Pfam" id="PF25583">
    <property type="entry name" value="WCX"/>
    <property type="match status" value="1"/>
</dbReference>
<evidence type="ECO:0000313" key="3">
    <source>
        <dbReference type="EMBL" id="HHM67823.1"/>
    </source>
</evidence>
<protein>
    <submittedName>
        <fullName evidence="3">WYL domain-containing protein</fullName>
    </submittedName>
</protein>
<dbReference type="PROSITE" id="PS52050">
    <property type="entry name" value="WYL"/>
    <property type="match status" value="1"/>
</dbReference>
<dbReference type="InterPro" id="IPR057727">
    <property type="entry name" value="WCX_dom"/>
</dbReference>
<comment type="caution">
    <text evidence="3">The sequence shown here is derived from an EMBL/GenBank/DDBJ whole genome shotgun (WGS) entry which is preliminary data.</text>
</comment>
<sequence>MASKRNIAKANRLSQLRDLLRIGPRTTKELAGRFGVSRRSIQRDLLDLELSGEEVLRDHLGRYFIPDQKHRSLTPYSLLLRYTTFRFFYHQAPTRHHYFLRELRSLVLDLPQHIRRLVAYDLEAYERGTHRPDRVLEKILQAWQEQRVLRVRYRDIKGRESIRDLEVWFLEISRWNLAFYALARLHGSRQPGPSLYKVARMSDPQLLDETYEIPESFNPHELLRGAWGVTLAHRKTRVVLRFAQEIAWRLKEGDLPEPIASRVLEDGRLELEYEVNTDLQGYPFELLGWVLSWGSLVEVVAPEHLRGRWLEEIRKLAKRWC</sequence>
<accession>A0A7C5REK7</accession>
<feature type="domain" description="WCX" evidence="2">
    <location>
        <begin position="235"/>
        <end position="317"/>
    </location>
</feature>